<dbReference type="PRINTS" id="PR00344">
    <property type="entry name" value="BCTRLSENSOR"/>
</dbReference>
<dbReference type="SUPFAM" id="SSF53850">
    <property type="entry name" value="Periplasmic binding protein-like II"/>
    <property type="match status" value="1"/>
</dbReference>
<dbReference type="OrthoDB" id="9815750at2"/>
<comment type="catalytic activity">
    <reaction evidence="1">
        <text>ATP + protein L-histidine = ADP + protein N-phospho-L-histidine.</text>
        <dbReference type="EC" id="2.7.13.3"/>
    </reaction>
</comment>
<keyword evidence="8" id="KW-0902">Two-component regulatory system</keyword>
<evidence type="ECO:0000256" key="1">
    <source>
        <dbReference type="ARBA" id="ARBA00000085"/>
    </source>
</evidence>
<dbReference type="Gene3D" id="3.40.190.10">
    <property type="entry name" value="Periplasmic binding protein-like II"/>
    <property type="match status" value="2"/>
</dbReference>
<organism evidence="12 13">
    <name type="scientific">Vagococcus salmoninarum</name>
    <dbReference type="NCBI Taxonomy" id="2739"/>
    <lineage>
        <taxon>Bacteria</taxon>
        <taxon>Bacillati</taxon>
        <taxon>Bacillota</taxon>
        <taxon>Bacilli</taxon>
        <taxon>Lactobacillales</taxon>
        <taxon>Enterococcaceae</taxon>
        <taxon>Vagococcus</taxon>
    </lineage>
</organism>
<dbReference type="CDD" id="cd00075">
    <property type="entry name" value="HATPase"/>
    <property type="match status" value="1"/>
</dbReference>
<dbReference type="InterPro" id="IPR035965">
    <property type="entry name" value="PAS-like_dom_sf"/>
</dbReference>
<dbReference type="InterPro" id="IPR000014">
    <property type="entry name" value="PAS"/>
</dbReference>
<keyword evidence="5" id="KW-0547">Nucleotide-binding</keyword>
<comment type="caution">
    <text evidence="12">The sequence shown here is derived from an EMBL/GenBank/DDBJ whole genome shotgun (WGS) entry which is preliminary data.</text>
</comment>
<keyword evidence="4" id="KW-0808">Transferase</keyword>
<dbReference type="Gene3D" id="3.30.565.10">
    <property type="entry name" value="Histidine kinase-like ATPase, C-terminal domain"/>
    <property type="match status" value="1"/>
</dbReference>
<dbReference type="PANTHER" id="PTHR43065:SF46">
    <property type="entry name" value="C4-DICARBOXYLATE TRANSPORT SENSOR PROTEIN DCTB"/>
    <property type="match status" value="1"/>
</dbReference>
<dbReference type="PANTHER" id="PTHR43065">
    <property type="entry name" value="SENSOR HISTIDINE KINASE"/>
    <property type="match status" value="1"/>
</dbReference>
<dbReference type="SMART" id="SM00387">
    <property type="entry name" value="HATPase_c"/>
    <property type="match status" value="1"/>
</dbReference>
<sequence length="672" mass="77326">MKGDRMKKTLFFYTIFIIVITAIYANYLVKDEYGINLKDYIIYSLPYTNTESEWIKERPTILYAADQSSPPLRYVDQNDQQYKGVVIDYLSSLSIQLSKEIRFVPYRWEEAIEKLKKNETDLADMFISESRENELVFSIPIYKLRGSIAHSQNIVKISNKKDLIGLRIAIPRGDYALDYLKDIESRIEIVSSEDILDALTKVSSGEADVAIGDEPVINYYLKEKGNLPNLVQSSWVMYENNVVLGTAKKNKQLLKVVNKAILKLQKKQEVDKIRTKWMGMASPMKLKTGLNSTSFKFFILAELIALIALIFIIGYRLLAKEVESKTKKLSETNEDLEHIFESIPEMKVIINQNYQIIKINDFFAEFIELEKKELLGKLICEVDSLNFFHQIKGMFEYVLETGNKQESEIRFDDQIFIVSCFPMHQNWPQEKKLIISMKDITFQKFNEQQLLQINKMAAVGELAGGIAHEVKNPLGLIRSYTYLLKDDSIIPQENQLAYDYLSGIEKSTERAKEIIDNLLNFSKLTNDDEREFNLSELIKELLKLEEKRLVNQKINCEIINKGDFMILSKKESMKHILINLISNAIDAMPRGGDLTINCRRHEEVIELSIIDTGIGIPPDILSSVFNPFFTTKLSENGTGLGLYIVYEQVQRLGGYITVNSFVDKGTTFIIKF</sequence>
<keyword evidence="6" id="KW-0418">Kinase</keyword>
<evidence type="ECO:0000256" key="2">
    <source>
        <dbReference type="ARBA" id="ARBA00012438"/>
    </source>
</evidence>
<evidence type="ECO:0000259" key="10">
    <source>
        <dbReference type="PROSITE" id="PS50109"/>
    </source>
</evidence>
<dbReference type="InterPro" id="IPR003661">
    <property type="entry name" value="HisK_dim/P_dom"/>
</dbReference>
<dbReference type="CDD" id="cd01007">
    <property type="entry name" value="PBP2_BvgS_HisK_like"/>
    <property type="match status" value="1"/>
</dbReference>
<dbReference type="AlphaFoldDB" id="A0A429ZHK0"/>
<dbReference type="SUPFAM" id="SSF55785">
    <property type="entry name" value="PYP-like sensor domain (PAS domain)"/>
    <property type="match status" value="1"/>
</dbReference>
<gene>
    <name evidence="12" type="ORF">CBF35_11890</name>
</gene>
<keyword evidence="7" id="KW-0067">ATP-binding</keyword>
<feature type="transmembrane region" description="Helical" evidence="9">
    <location>
        <begin position="297"/>
        <end position="318"/>
    </location>
</feature>
<dbReference type="InterPro" id="IPR005467">
    <property type="entry name" value="His_kinase_dom"/>
</dbReference>
<evidence type="ECO:0000256" key="3">
    <source>
        <dbReference type="ARBA" id="ARBA00022553"/>
    </source>
</evidence>
<dbReference type="InterPro" id="IPR003594">
    <property type="entry name" value="HATPase_dom"/>
</dbReference>
<feature type="domain" description="PAS" evidence="11">
    <location>
        <begin position="332"/>
        <end position="377"/>
    </location>
</feature>
<dbReference type="NCBIfam" id="TIGR00229">
    <property type="entry name" value="sensory_box"/>
    <property type="match status" value="1"/>
</dbReference>
<dbReference type="InterPro" id="IPR004358">
    <property type="entry name" value="Sig_transdc_His_kin-like_C"/>
</dbReference>
<dbReference type="Pfam" id="PF00497">
    <property type="entry name" value="SBP_bac_3"/>
    <property type="match status" value="1"/>
</dbReference>
<dbReference type="InterPro" id="IPR036097">
    <property type="entry name" value="HisK_dim/P_sf"/>
</dbReference>
<evidence type="ECO:0000313" key="13">
    <source>
        <dbReference type="Proteomes" id="UP000287239"/>
    </source>
</evidence>
<keyword evidence="9" id="KW-0472">Membrane</keyword>
<protein>
    <recommendedName>
        <fullName evidence="2">histidine kinase</fullName>
        <ecNumber evidence="2">2.7.13.3</ecNumber>
    </recommendedName>
</protein>
<dbReference type="SMART" id="SM00062">
    <property type="entry name" value="PBPb"/>
    <property type="match status" value="1"/>
</dbReference>
<dbReference type="Proteomes" id="UP000287239">
    <property type="component" value="Unassembled WGS sequence"/>
</dbReference>
<keyword evidence="13" id="KW-1185">Reference proteome</keyword>
<evidence type="ECO:0000256" key="8">
    <source>
        <dbReference type="ARBA" id="ARBA00023012"/>
    </source>
</evidence>
<evidence type="ECO:0000256" key="6">
    <source>
        <dbReference type="ARBA" id="ARBA00022777"/>
    </source>
</evidence>
<dbReference type="EC" id="2.7.13.3" evidence="2"/>
<dbReference type="Pfam" id="PF02518">
    <property type="entry name" value="HATPase_c"/>
    <property type="match status" value="1"/>
</dbReference>
<dbReference type="SMART" id="SM00388">
    <property type="entry name" value="HisKA"/>
    <property type="match status" value="1"/>
</dbReference>
<dbReference type="InterPro" id="IPR036890">
    <property type="entry name" value="HATPase_C_sf"/>
</dbReference>
<feature type="transmembrane region" description="Helical" evidence="9">
    <location>
        <begin position="10"/>
        <end position="29"/>
    </location>
</feature>
<dbReference type="Gene3D" id="1.10.287.130">
    <property type="match status" value="1"/>
</dbReference>
<keyword evidence="3" id="KW-0597">Phosphoprotein</keyword>
<dbReference type="PROSITE" id="PS50109">
    <property type="entry name" value="HIS_KIN"/>
    <property type="match status" value="1"/>
</dbReference>
<evidence type="ECO:0000256" key="4">
    <source>
        <dbReference type="ARBA" id="ARBA00022679"/>
    </source>
</evidence>
<dbReference type="InterPro" id="IPR001638">
    <property type="entry name" value="Solute-binding_3/MltF_N"/>
</dbReference>
<keyword evidence="9" id="KW-1133">Transmembrane helix</keyword>
<dbReference type="SUPFAM" id="SSF55874">
    <property type="entry name" value="ATPase domain of HSP90 chaperone/DNA topoisomerase II/histidine kinase"/>
    <property type="match status" value="1"/>
</dbReference>
<accession>A0A429ZHK0</accession>
<keyword evidence="9" id="KW-0812">Transmembrane</keyword>
<dbReference type="CDD" id="cd00082">
    <property type="entry name" value="HisKA"/>
    <property type="match status" value="1"/>
</dbReference>
<dbReference type="CDD" id="cd00130">
    <property type="entry name" value="PAS"/>
    <property type="match status" value="1"/>
</dbReference>
<evidence type="ECO:0000256" key="9">
    <source>
        <dbReference type="SAM" id="Phobius"/>
    </source>
</evidence>
<evidence type="ECO:0000313" key="12">
    <source>
        <dbReference type="EMBL" id="RST93166.1"/>
    </source>
</evidence>
<evidence type="ECO:0000256" key="7">
    <source>
        <dbReference type="ARBA" id="ARBA00022840"/>
    </source>
</evidence>
<evidence type="ECO:0000256" key="5">
    <source>
        <dbReference type="ARBA" id="ARBA00022741"/>
    </source>
</evidence>
<dbReference type="PROSITE" id="PS50112">
    <property type="entry name" value="PAS"/>
    <property type="match status" value="1"/>
</dbReference>
<dbReference type="Pfam" id="PF00512">
    <property type="entry name" value="HisKA"/>
    <property type="match status" value="1"/>
</dbReference>
<dbReference type="SUPFAM" id="SSF47384">
    <property type="entry name" value="Homodimeric domain of signal transducing histidine kinase"/>
    <property type="match status" value="1"/>
</dbReference>
<dbReference type="Gene3D" id="3.30.450.20">
    <property type="entry name" value="PAS domain"/>
    <property type="match status" value="1"/>
</dbReference>
<evidence type="ECO:0000259" key="11">
    <source>
        <dbReference type="PROSITE" id="PS50112"/>
    </source>
</evidence>
<name>A0A429ZHK0_9ENTE</name>
<dbReference type="GO" id="GO:0005524">
    <property type="term" value="F:ATP binding"/>
    <property type="evidence" value="ECO:0007669"/>
    <property type="project" value="UniProtKB-KW"/>
</dbReference>
<dbReference type="GO" id="GO:0000155">
    <property type="term" value="F:phosphorelay sensor kinase activity"/>
    <property type="evidence" value="ECO:0007669"/>
    <property type="project" value="InterPro"/>
</dbReference>
<proteinExistence type="predicted"/>
<reference evidence="12 13" key="1">
    <citation type="submission" date="2017-05" db="EMBL/GenBank/DDBJ databases">
        <title>Vagococcus spp. assemblies.</title>
        <authorList>
            <person name="Gulvik C.A."/>
        </authorList>
    </citation>
    <scope>NUCLEOTIDE SEQUENCE [LARGE SCALE GENOMIC DNA]</scope>
    <source>
        <strain evidence="12 13">NCFB 2777</strain>
    </source>
</reference>
<dbReference type="EMBL" id="NGJU01000019">
    <property type="protein sequence ID" value="RST93166.1"/>
    <property type="molecule type" value="Genomic_DNA"/>
</dbReference>
<feature type="domain" description="Histidine kinase" evidence="10">
    <location>
        <begin position="465"/>
        <end position="672"/>
    </location>
</feature>